<comment type="cofactor">
    <cofactor evidence="5">
        <name>Fe(2+)</name>
        <dbReference type="ChEBI" id="CHEBI:29033"/>
    </cofactor>
    <text evidence="5">Binds 1 Fe(2+) ion.</text>
</comment>
<keyword evidence="3 5" id="KW-0378">Hydrolase</keyword>
<feature type="binding site" evidence="5">
    <location>
        <position position="101"/>
    </location>
    <ligand>
        <name>Fe cation</name>
        <dbReference type="ChEBI" id="CHEBI:24875"/>
    </ligand>
</feature>
<comment type="catalytic activity">
    <reaction evidence="5">
        <text>N-terminal N-formyl-L-methionyl-[peptide] + H2O = N-terminal L-methionyl-[peptide] + formate</text>
        <dbReference type="Rhea" id="RHEA:24420"/>
        <dbReference type="Rhea" id="RHEA-COMP:10639"/>
        <dbReference type="Rhea" id="RHEA-COMP:10640"/>
        <dbReference type="ChEBI" id="CHEBI:15377"/>
        <dbReference type="ChEBI" id="CHEBI:15740"/>
        <dbReference type="ChEBI" id="CHEBI:49298"/>
        <dbReference type="ChEBI" id="CHEBI:64731"/>
        <dbReference type="EC" id="3.5.1.88"/>
    </reaction>
</comment>
<protein>
    <recommendedName>
        <fullName evidence="5">Peptide deformylase</fullName>
        <shortName evidence="5">PDF</shortName>
        <ecNumber evidence="5">3.5.1.88</ecNumber>
    </recommendedName>
    <alternativeName>
        <fullName evidence="5">Polypeptide deformylase</fullName>
    </alternativeName>
</protein>
<comment type="caution">
    <text evidence="6">The sequence shown here is derived from an EMBL/GenBank/DDBJ whole genome shotgun (WGS) entry which is preliminary data.</text>
</comment>
<evidence type="ECO:0000256" key="2">
    <source>
        <dbReference type="ARBA" id="ARBA00022723"/>
    </source>
</evidence>
<keyword evidence="5" id="KW-0408">Iron</keyword>
<dbReference type="PANTHER" id="PTHR10458">
    <property type="entry name" value="PEPTIDE DEFORMYLASE"/>
    <property type="match status" value="1"/>
</dbReference>
<dbReference type="GO" id="GO:0006412">
    <property type="term" value="P:translation"/>
    <property type="evidence" value="ECO:0007669"/>
    <property type="project" value="UniProtKB-UniRule"/>
</dbReference>
<feature type="active site" evidence="5">
    <location>
        <position position="144"/>
    </location>
</feature>
<comment type="function">
    <text evidence="5">Removes the formyl group from the N-terminal Met of newly synthesized proteins. Requires at least a dipeptide for an efficient rate of reaction. N-terminal L-methionine is a prerequisite for activity but the enzyme has broad specificity at other positions.</text>
</comment>
<dbReference type="Pfam" id="PF01327">
    <property type="entry name" value="Pep_deformylase"/>
    <property type="match status" value="1"/>
</dbReference>
<gene>
    <name evidence="5" type="primary">def</name>
    <name evidence="6" type="ORF">A2Z33_02425</name>
</gene>
<evidence type="ECO:0000313" key="6">
    <source>
        <dbReference type="EMBL" id="OGG01379.1"/>
    </source>
</evidence>
<evidence type="ECO:0000256" key="3">
    <source>
        <dbReference type="ARBA" id="ARBA00022801"/>
    </source>
</evidence>
<reference evidence="6 7" key="1">
    <citation type="journal article" date="2016" name="Nat. Commun.">
        <title>Thousands of microbial genomes shed light on interconnected biogeochemical processes in an aquifer system.</title>
        <authorList>
            <person name="Anantharaman K."/>
            <person name="Brown C.T."/>
            <person name="Hug L.A."/>
            <person name="Sharon I."/>
            <person name="Castelle C.J."/>
            <person name="Probst A.J."/>
            <person name="Thomas B.C."/>
            <person name="Singh A."/>
            <person name="Wilkins M.J."/>
            <person name="Karaoz U."/>
            <person name="Brodie E.L."/>
            <person name="Williams K.H."/>
            <person name="Hubbard S.S."/>
            <person name="Banfield J.F."/>
        </authorList>
    </citation>
    <scope>NUCLEOTIDE SEQUENCE [LARGE SCALE GENOMIC DNA]</scope>
</reference>
<feature type="binding site" evidence="5">
    <location>
        <position position="147"/>
    </location>
    <ligand>
        <name>Fe cation</name>
        <dbReference type="ChEBI" id="CHEBI:24875"/>
    </ligand>
</feature>
<name>A0A1F5YMF6_9BACT</name>
<dbReference type="EMBL" id="MFJD01000016">
    <property type="protein sequence ID" value="OGG01379.1"/>
    <property type="molecule type" value="Genomic_DNA"/>
</dbReference>
<dbReference type="EC" id="3.5.1.88" evidence="5"/>
<dbReference type="PANTHER" id="PTHR10458:SF22">
    <property type="entry name" value="PEPTIDE DEFORMYLASE"/>
    <property type="match status" value="1"/>
</dbReference>
<dbReference type="AlphaFoldDB" id="A0A1F5YMF6"/>
<organism evidence="6 7">
    <name type="scientific">Candidatus Gottesmanbacteria bacterium RBG_16_52_11</name>
    <dbReference type="NCBI Taxonomy" id="1798374"/>
    <lineage>
        <taxon>Bacteria</taxon>
        <taxon>Candidatus Gottesmaniibacteriota</taxon>
    </lineage>
</organism>
<dbReference type="CDD" id="cd00487">
    <property type="entry name" value="Pep_deformylase"/>
    <property type="match status" value="1"/>
</dbReference>
<evidence type="ECO:0000256" key="4">
    <source>
        <dbReference type="ARBA" id="ARBA00022917"/>
    </source>
</evidence>
<dbReference type="PRINTS" id="PR01576">
    <property type="entry name" value="PDEFORMYLASE"/>
</dbReference>
<keyword evidence="4 5" id="KW-0648">Protein biosynthesis</keyword>
<dbReference type="STRING" id="1798374.A2Z33_02425"/>
<proteinExistence type="inferred from homology"/>
<dbReference type="Proteomes" id="UP000178448">
    <property type="component" value="Unassembled WGS sequence"/>
</dbReference>
<dbReference type="NCBIfam" id="NF001159">
    <property type="entry name" value="PRK00150.1-3"/>
    <property type="match status" value="1"/>
</dbReference>
<accession>A0A1F5YMF6</accession>
<dbReference type="Gene3D" id="3.90.45.10">
    <property type="entry name" value="Peptide deformylase"/>
    <property type="match status" value="1"/>
</dbReference>
<feature type="binding site" evidence="5">
    <location>
        <position position="143"/>
    </location>
    <ligand>
        <name>Fe cation</name>
        <dbReference type="ChEBI" id="CHEBI:24875"/>
    </ligand>
</feature>
<dbReference type="HAMAP" id="MF_00163">
    <property type="entry name" value="Pep_deformylase"/>
    <property type="match status" value="1"/>
</dbReference>
<keyword evidence="2 5" id="KW-0479">Metal-binding</keyword>
<dbReference type="InterPro" id="IPR023635">
    <property type="entry name" value="Peptide_deformylase"/>
</dbReference>
<dbReference type="GO" id="GO:0042586">
    <property type="term" value="F:peptide deformylase activity"/>
    <property type="evidence" value="ECO:0007669"/>
    <property type="project" value="UniProtKB-UniRule"/>
</dbReference>
<dbReference type="InterPro" id="IPR036821">
    <property type="entry name" value="Peptide_deformylase_sf"/>
</dbReference>
<dbReference type="PIRSF" id="PIRSF004749">
    <property type="entry name" value="Pep_def"/>
    <property type="match status" value="1"/>
</dbReference>
<dbReference type="NCBIfam" id="TIGR00079">
    <property type="entry name" value="pept_deformyl"/>
    <property type="match status" value="1"/>
</dbReference>
<comment type="similarity">
    <text evidence="1 5">Belongs to the polypeptide deformylase family.</text>
</comment>
<dbReference type="FunFam" id="3.90.45.10:FF:000003">
    <property type="entry name" value="Peptide deformylase"/>
    <property type="match status" value="1"/>
</dbReference>
<evidence type="ECO:0000256" key="5">
    <source>
        <dbReference type="HAMAP-Rule" id="MF_00163"/>
    </source>
</evidence>
<dbReference type="SUPFAM" id="SSF56420">
    <property type="entry name" value="Peptide deformylase"/>
    <property type="match status" value="1"/>
</dbReference>
<evidence type="ECO:0000313" key="7">
    <source>
        <dbReference type="Proteomes" id="UP000178448"/>
    </source>
</evidence>
<dbReference type="GO" id="GO:0046872">
    <property type="term" value="F:metal ion binding"/>
    <property type="evidence" value="ECO:0007669"/>
    <property type="project" value="UniProtKB-KW"/>
</dbReference>
<evidence type="ECO:0000256" key="1">
    <source>
        <dbReference type="ARBA" id="ARBA00010759"/>
    </source>
</evidence>
<sequence length="186" mass="20838">MANLLAIAQLGHPVLRAQAEPVKNIRDVRIQSLIDDMLVTLKDFSGVGLAAPQVYQPLRICIIASYPNPRYPDAPYFEPTAMINPVITPVGKVTETDWEGCLSIPGIRAMVSRLSVCEVSFVSRDGIRQKRTLRGFIARIAQHETDHLNGLLFIDRVNNNRDLISEKEYLKLMENKPKRNASSARS</sequence>